<proteinExistence type="predicted"/>
<dbReference type="InterPro" id="IPR036513">
    <property type="entry name" value="STAS_dom_sf"/>
</dbReference>
<sequence>MSANVWTLPSELIINDIDDLKLAVTQDYLESTELVIDSSALTRIDTIGVQFLLAFVQKRTNKNNKTEWQNLSEILLASLESLGIDKAHLAIV</sequence>
<gene>
    <name evidence="2" type="ORF">tloyanaT_28000</name>
</gene>
<reference evidence="2 3" key="1">
    <citation type="submission" date="2023-03" db="EMBL/GenBank/DDBJ databases">
        <title>Thalassotalea loyana LMG 22536T draft genome sequence.</title>
        <authorList>
            <person name="Sawabe T."/>
        </authorList>
    </citation>
    <scope>NUCLEOTIDE SEQUENCE [LARGE SCALE GENOMIC DNA]</scope>
    <source>
        <strain evidence="2 3">LMG 22536</strain>
    </source>
</reference>
<dbReference type="Pfam" id="PF13466">
    <property type="entry name" value="STAS_2"/>
    <property type="match status" value="1"/>
</dbReference>
<name>A0ABQ6HEL1_9GAMM</name>
<evidence type="ECO:0000313" key="2">
    <source>
        <dbReference type="EMBL" id="GLX86547.1"/>
    </source>
</evidence>
<protein>
    <recommendedName>
        <fullName evidence="1">STAS domain-containing protein</fullName>
    </recommendedName>
</protein>
<dbReference type="EMBL" id="BSSV01000006">
    <property type="protein sequence ID" value="GLX86547.1"/>
    <property type="molecule type" value="Genomic_DNA"/>
</dbReference>
<organism evidence="2 3">
    <name type="scientific">Thalassotalea loyana</name>
    <dbReference type="NCBI Taxonomy" id="280483"/>
    <lineage>
        <taxon>Bacteria</taxon>
        <taxon>Pseudomonadati</taxon>
        <taxon>Pseudomonadota</taxon>
        <taxon>Gammaproteobacteria</taxon>
        <taxon>Alteromonadales</taxon>
        <taxon>Colwelliaceae</taxon>
        <taxon>Thalassotalea</taxon>
    </lineage>
</organism>
<comment type="caution">
    <text evidence="2">The sequence shown here is derived from an EMBL/GenBank/DDBJ whole genome shotgun (WGS) entry which is preliminary data.</text>
</comment>
<dbReference type="InterPro" id="IPR058548">
    <property type="entry name" value="MlaB-like_STAS"/>
</dbReference>
<evidence type="ECO:0000259" key="1">
    <source>
        <dbReference type="PROSITE" id="PS50801"/>
    </source>
</evidence>
<dbReference type="RefSeq" id="WP_284299680.1">
    <property type="nucleotide sequence ID" value="NZ_BSSV01000006.1"/>
</dbReference>
<dbReference type="Gene3D" id="3.30.750.24">
    <property type="entry name" value="STAS domain"/>
    <property type="match status" value="1"/>
</dbReference>
<dbReference type="SUPFAM" id="SSF52091">
    <property type="entry name" value="SpoIIaa-like"/>
    <property type="match status" value="1"/>
</dbReference>
<dbReference type="Proteomes" id="UP001157134">
    <property type="component" value="Unassembled WGS sequence"/>
</dbReference>
<feature type="domain" description="STAS" evidence="1">
    <location>
        <begin position="1"/>
        <end position="92"/>
    </location>
</feature>
<accession>A0ABQ6HEL1</accession>
<dbReference type="PROSITE" id="PS50801">
    <property type="entry name" value="STAS"/>
    <property type="match status" value="1"/>
</dbReference>
<dbReference type="InterPro" id="IPR002645">
    <property type="entry name" value="STAS_dom"/>
</dbReference>
<evidence type="ECO:0000313" key="3">
    <source>
        <dbReference type="Proteomes" id="UP001157134"/>
    </source>
</evidence>
<keyword evidence="3" id="KW-1185">Reference proteome</keyword>